<dbReference type="SMART" id="SM00225">
    <property type="entry name" value="BTB"/>
    <property type="match status" value="1"/>
</dbReference>
<name>A0A814R393_ADIRI</name>
<dbReference type="InterPro" id="IPR013926">
    <property type="entry name" value="CGI121/TPRKB"/>
</dbReference>
<evidence type="ECO:0000256" key="3">
    <source>
        <dbReference type="ARBA" id="ARBA00005699"/>
    </source>
</evidence>
<feature type="domain" description="BTB" evidence="12">
    <location>
        <begin position="145"/>
        <end position="243"/>
    </location>
</feature>
<evidence type="ECO:0000259" key="12">
    <source>
        <dbReference type="SMART" id="SM00225"/>
    </source>
</evidence>
<dbReference type="AlphaFoldDB" id="A0A814R393"/>
<dbReference type="EMBL" id="CAJNOR010001348">
    <property type="protein sequence ID" value="CAF1126416.1"/>
    <property type="molecule type" value="Genomic_DNA"/>
</dbReference>
<evidence type="ECO:0000313" key="13">
    <source>
        <dbReference type="EMBL" id="CAF1126416.1"/>
    </source>
</evidence>
<evidence type="ECO:0000256" key="11">
    <source>
        <dbReference type="RuleBase" id="RU004398"/>
    </source>
</evidence>
<evidence type="ECO:0000256" key="8">
    <source>
        <dbReference type="ARBA" id="ARBA00023128"/>
    </source>
</evidence>
<gene>
    <name evidence="13" type="ORF">XAT740_LOCUS19664</name>
</gene>
<keyword evidence="9" id="KW-0472">Membrane</keyword>
<dbReference type="PANTHER" id="PTHR14499">
    <property type="entry name" value="POTASSIUM CHANNEL TETRAMERIZATION DOMAIN-CONTAINING"/>
    <property type="match status" value="1"/>
</dbReference>
<sequence length="582" mass="65982">MAAIVNRVTALVPKVALPVARYGQSKLSRFWYFARVELRPPMPSEFGEVQKGVQQIVKSASTGAWRQLTVKQFALNGLVGLEVMFWFYIGECIGRGSIIGYRPGRNKIQLQLKTTLSEEQHSTTQTPSLQLVILPKTQDDIVFPNVIDLNVGGYHYTTSLSTLRKYEDSMLAVMFSGRYELVRDKSGHIFIDRDGRHFGHILNYIRCDQMPPESMALDVLREAEFFCISSLISKLESSSPCVISLRRRESFRRLIPDYEHLKMDIINKSAEKHSSFQESRVVITQLDHTKLKGTIPCYNCSREFVTVNHACAFDGLTADIQIQQQLKPIQSDIHIDMDKLVAFVVDELVHDGFKASSERVTCRFSVRCQSCTLSGLYTAGGILAPRECHNIAHVIKFMTSEFQNHVESFVTSLTANAPQIHYQAFDFSNVSDNRSKLTNLNYDKNKVSCLNLEMIADMFQVFAAVHSAVESKSSRDFGIEVPHRLSNTRSIGDALRVFGGYGKPYVLVVSIQDRVQSEELFDKISQIEGVGKMTTEQIQEHMKKNLDNIRKYYFGTMSDEELRVHRNPIGEIVTKMVASKNL</sequence>
<evidence type="ECO:0000256" key="6">
    <source>
        <dbReference type="ARBA" id="ARBA00022781"/>
    </source>
</evidence>
<dbReference type="GO" id="GO:0015078">
    <property type="term" value="F:proton transmembrane transporter activity"/>
    <property type="evidence" value="ECO:0007669"/>
    <property type="project" value="InterPro"/>
</dbReference>
<keyword evidence="11" id="KW-0539">Nucleus</keyword>
<dbReference type="InterPro" id="IPR000210">
    <property type="entry name" value="BTB/POZ_dom"/>
</dbReference>
<dbReference type="SUPFAM" id="SSF54695">
    <property type="entry name" value="POZ domain"/>
    <property type="match status" value="1"/>
</dbReference>
<dbReference type="Pfam" id="PF04718">
    <property type="entry name" value="ATP-synt_G"/>
    <property type="match status" value="1"/>
</dbReference>
<keyword evidence="5" id="KW-0138">CF(0)</keyword>
<keyword evidence="6" id="KW-0375">Hydrogen ion transport</keyword>
<evidence type="ECO:0000256" key="5">
    <source>
        <dbReference type="ARBA" id="ARBA00022547"/>
    </source>
</evidence>
<comment type="caution">
    <text evidence="13">The sequence shown here is derived from an EMBL/GenBank/DDBJ whole genome shotgun (WGS) entry which is preliminary data.</text>
</comment>
<dbReference type="InterPro" id="IPR011333">
    <property type="entry name" value="SKP1/BTB/POZ_sf"/>
</dbReference>
<accession>A0A814R393</accession>
<dbReference type="GO" id="GO:0015986">
    <property type="term" value="P:proton motive force-driven ATP synthesis"/>
    <property type="evidence" value="ECO:0007669"/>
    <property type="project" value="InterPro"/>
</dbReference>
<dbReference type="InterPro" id="IPR006808">
    <property type="entry name" value="ATP_synth_F0_gsu_mt"/>
</dbReference>
<evidence type="ECO:0000256" key="1">
    <source>
        <dbReference type="ARBA" id="ARBA00004325"/>
    </source>
</evidence>
<dbReference type="GO" id="GO:0045259">
    <property type="term" value="C:proton-transporting ATP synthase complex"/>
    <property type="evidence" value="ECO:0007669"/>
    <property type="project" value="UniProtKB-KW"/>
</dbReference>
<dbReference type="InterPro" id="IPR003131">
    <property type="entry name" value="T1-type_BTB"/>
</dbReference>
<evidence type="ECO:0000256" key="7">
    <source>
        <dbReference type="ARBA" id="ARBA00023065"/>
    </source>
</evidence>
<dbReference type="Pfam" id="PF08617">
    <property type="entry name" value="CGI-121"/>
    <property type="match status" value="1"/>
</dbReference>
<dbReference type="Pfam" id="PF02214">
    <property type="entry name" value="BTB_2"/>
    <property type="match status" value="1"/>
</dbReference>
<dbReference type="InterPro" id="IPR036504">
    <property type="entry name" value="CGI121/TPRKB_sf"/>
</dbReference>
<comment type="subcellular location">
    <subcellularLocation>
        <location evidence="1">Mitochondrion membrane</location>
    </subcellularLocation>
</comment>
<dbReference type="Proteomes" id="UP000663828">
    <property type="component" value="Unassembled WGS sequence"/>
</dbReference>
<evidence type="ECO:0000256" key="4">
    <source>
        <dbReference type="ARBA" id="ARBA00022448"/>
    </source>
</evidence>
<comment type="similarity">
    <text evidence="3">Belongs to the ATPase g subunit family.</text>
</comment>
<keyword evidence="10" id="KW-0066">ATP synthesis</keyword>
<keyword evidence="14" id="KW-1185">Reference proteome</keyword>
<keyword evidence="7" id="KW-0406">Ion transport</keyword>
<organism evidence="13 14">
    <name type="scientific">Adineta ricciae</name>
    <name type="common">Rotifer</name>
    <dbReference type="NCBI Taxonomy" id="249248"/>
    <lineage>
        <taxon>Eukaryota</taxon>
        <taxon>Metazoa</taxon>
        <taxon>Spiralia</taxon>
        <taxon>Gnathifera</taxon>
        <taxon>Rotifera</taxon>
        <taxon>Eurotatoria</taxon>
        <taxon>Bdelloidea</taxon>
        <taxon>Adinetida</taxon>
        <taxon>Adinetidae</taxon>
        <taxon>Adineta</taxon>
    </lineage>
</organism>
<dbReference type="Gene3D" id="3.30.2380.10">
    <property type="entry name" value="CGI121/TPRKB"/>
    <property type="match status" value="1"/>
</dbReference>
<comment type="similarity">
    <text evidence="2 11">Belongs to the CGI121/TPRKB family.</text>
</comment>
<protein>
    <recommendedName>
        <fullName evidence="12">BTB domain-containing protein</fullName>
    </recommendedName>
</protein>
<evidence type="ECO:0000256" key="9">
    <source>
        <dbReference type="ARBA" id="ARBA00023136"/>
    </source>
</evidence>
<dbReference type="SUPFAM" id="SSF143870">
    <property type="entry name" value="PF0523-like"/>
    <property type="match status" value="1"/>
</dbReference>
<reference evidence="13" key="1">
    <citation type="submission" date="2021-02" db="EMBL/GenBank/DDBJ databases">
        <authorList>
            <person name="Nowell W R."/>
        </authorList>
    </citation>
    <scope>NUCLEOTIDE SEQUENCE</scope>
</reference>
<evidence type="ECO:0000313" key="14">
    <source>
        <dbReference type="Proteomes" id="UP000663828"/>
    </source>
</evidence>
<dbReference type="FunFam" id="3.30.710.10:FF:000046">
    <property type="entry name" value="BTB/POZ domain-containing protein KCTD7 isoform X1"/>
    <property type="match status" value="1"/>
</dbReference>
<evidence type="ECO:0000256" key="10">
    <source>
        <dbReference type="ARBA" id="ARBA00023310"/>
    </source>
</evidence>
<dbReference type="PANTHER" id="PTHR14499:SF145">
    <property type="entry name" value="POTASSIUM CHANNEL REGULATORY PROTEIN-LIKE"/>
    <property type="match status" value="1"/>
</dbReference>
<dbReference type="Gene3D" id="3.30.710.10">
    <property type="entry name" value="Potassium Channel Kv1.1, Chain A"/>
    <property type="match status" value="1"/>
</dbReference>
<dbReference type="GO" id="GO:0031966">
    <property type="term" value="C:mitochondrial membrane"/>
    <property type="evidence" value="ECO:0007669"/>
    <property type="project" value="UniProtKB-SubCell"/>
</dbReference>
<dbReference type="GO" id="GO:0051260">
    <property type="term" value="P:protein homooligomerization"/>
    <property type="evidence" value="ECO:0007669"/>
    <property type="project" value="InterPro"/>
</dbReference>
<keyword evidence="4" id="KW-0813">Transport</keyword>
<evidence type="ECO:0000256" key="2">
    <source>
        <dbReference type="ARBA" id="ARBA00005546"/>
    </source>
</evidence>
<keyword evidence="8" id="KW-0496">Mitochondrion</keyword>
<proteinExistence type="inferred from homology"/>